<protein>
    <recommendedName>
        <fullName evidence="3">DUF4468 domain-containing protein</fullName>
    </recommendedName>
</protein>
<dbReference type="Proteomes" id="UP000292372">
    <property type="component" value="Unassembled WGS sequence"/>
</dbReference>
<sequence>MKIVIIFITLLAFKNLAYSQTKFIYNENGLLPQYVDTSIDSLSKTKLYNSTLNWITKTYNTPDIKINNQIILLSGVKENLIKVDKRFLHIKYTIEISFEEGLYSFKPLRIQSKTNSKYDMGWKDFSLTDGKVYFKKGKVIKKTKPYVKDIPALLNEINTSLYHILTSE</sequence>
<reference evidence="1 2" key="1">
    <citation type="journal article" date="2015" name="Int. J. Syst. Evol. Microbiol.">
        <title>Hyunsoonleella pacifica sp. nov., isolated from seawater of South Pacific Gyre.</title>
        <authorList>
            <person name="Gao X."/>
            <person name="Zhang Z."/>
            <person name="Dai X."/>
            <person name="Zhang X.H."/>
        </authorList>
    </citation>
    <scope>NUCLEOTIDE SEQUENCE [LARGE SCALE GENOMIC DNA]</scope>
    <source>
        <strain evidence="1 2">SW033</strain>
    </source>
</reference>
<evidence type="ECO:0008006" key="3">
    <source>
        <dbReference type="Google" id="ProtNLM"/>
    </source>
</evidence>
<gene>
    <name evidence="1" type="ORF">EYD46_14705</name>
</gene>
<accession>A0A4Q9FK26</accession>
<dbReference type="EMBL" id="SIRS01000006">
    <property type="protein sequence ID" value="TBN13745.1"/>
    <property type="molecule type" value="Genomic_DNA"/>
</dbReference>
<evidence type="ECO:0000313" key="1">
    <source>
        <dbReference type="EMBL" id="TBN13745.1"/>
    </source>
</evidence>
<name>A0A4Q9FK26_9FLAO</name>
<proteinExistence type="predicted"/>
<comment type="caution">
    <text evidence="1">The sequence shown here is derived from an EMBL/GenBank/DDBJ whole genome shotgun (WGS) entry which is preliminary data.</text>
</comment>
<keyword evidence="2" id="KW-1185">Reference proteome</keyword>
<dbReference type="AlphaFoldDB" id="A0A4Q9FK26"/>
<dbReference type="RefSeq" id="WP_130937932.1">
    <property type="nucleotide sequence ID" value="NZ_BMEE01000005.1"/>
</dbReference>
<dbReference type="OrthoDB" id="708866at2"/>
<organism evidence="1 2">
    <name type="scientific">Hyunsoonleella pacifica</name>
    <dbReference type="NCBI Taxonomy" id="1080224"/>
    <lineage>
        <taxon>Bacteria</taxon>
        <taxon>Pseudomonadati</taxon>
        <taxon>Bacteroidota</taxon>
        <taxon>Flavobacteriia</taxon>
        <taxon>Flavobacteriales</taxon>
        <taxon>Flavobacteriaceae</taxon>
    </lineage>
</organism>
<evidence type="ECO:0000313" key="2">
    <source>
        <dbReference type="Proteomes" id="UP000292372"/>
    </source>
</evidence>